<name>A0A1N6LXM0_BABMR</name>
<dbReference type="RefSeq" id="XP_021337708.1">
    <property type="nucleotide sequence ID" value="XM_021482479.1"/>
</dbReference>
<reference evidence="1 2" key="1">
    <citation type="journal article" date="2012" name="Nucleic Acids Res.">
        <title>Sequencing of the smallest Apicomplexan genome from the human pathogen Babesia microti.</title>
        <authorList>
            <person name="Cornillot E."/>
            <person name="Hadj-Kaddour K."/>
            <person name="Dassouli A."/>
            <person name="Noel B."/>
            <person name="Ranwez V."/>
            <person name="Vacherie B."/>
            <person name="Augagneur Y."/>
            <person name="Bres V."/>
            <person name="Duclos A."/>
            <person name="Randazzo S."/>
            <person name="Carcy B."/>
            <person name="Debierre-Grockiego F."/>
            <person name="Delbecq S."/>
            <person name="Moubri-Menage K."/>
            <person name="Shams-Eldin H."/>
            <person name="Usmani-Brown S."/>
            <person name="Bringaud F."/>
            <person name="Wincker P."/>
            <person name="Vivares C.P."/>
            <person name="Schwarz R.T."/>
            <person name="Schetters T.P."/>
            <person name="Krause P.J."/>
            <person name="Gorenflot A."/>
            <person name="Berry V."/>
            <person name="Barbe V."/>
            <person name="Ben Mamoun C."/>
        </authorList>
    </citation>
    <scope>NUCLEOTIDE SEQUENCE [LARGE SCALE GENOMIC DNA]</scope>
    <source>
        <strain evidence="1 2">RI</strain>
    </source>
</reference>
<dbReference type="VEuPathDB" id="PiroplasmaDB:BmR1_04g06133"/>
<accession>A0A1N6LXM0</accession>
<keyword evidence="2" id="KW-1185">Reference proteome</keyword>
<gene>
    <name evidence="1" type="ORF">BmR1_04g06133</name>
</gene>
<sequence>MFKLSKPRCEELSMCFRRYDQQNTGLLTYDSLTNLLYNIGIHLSHTEKRVLKQEYEERGEFTLGDLLTLGETFYNNQGMKTQIENSLALICDGKTIETKCLFDTLLKLGTKIKLEEELLRIFLWNYCQAGEEIDIETFVSRVLRE</sequence>
<evidence type="ECO:0000313" key="2">
    <source>
        <dbReference type="Proteomes" id="UP000002899"/>
    </source>
</evidence>
<protein>
    <submittedName>
        <fullName evidence="1">Calmodulin-like protein</fullName>
    </submittedName>
</protein>
<dbReference type="GeneID" id="33043763"/>
<dbReference type="SUPFAM" id="SSF47473">
    <property type="entry name" value="EF-hand"/>
    <property type="match status" value="1"/>
</dbReference>
<dbReference type="Proteomes" id="UP000002899">
    <property type="component" value="Chromosome IV"/>
</dbReference>
<dbReference type="AlphaFoldDB" id="A0A1N6LXM0"/>
<reference evidence="1 2" key="2">
    <citation type="journal article" date="2013" name="PLoS ONE">
        <title>Whole genome mapping and re-organization of the nuclear and mitochondrial genomes of Babesia microti isolates.</title>
        <authorList>
            <person name="Cornillot E."/>
            <person name="Dassouli A."/>
            <person name="Garg A."/>
            <person name="Pachikara N."/>
            <person name="Randazzo S."/>
            <person name="Depoix D."/>
            <person name="Carcy B."/>
            <person name="Delbecq S."/>
            <person name="Frutos R."/>
            <person name="Silva J.C."/>
            <person name="Sutton R."/>
            <person name="Krause P.J."/>
            <person name="Mamoun C.B."/>
        </authorList>
    </citation>
    <scope>NUCLEOTIDE SEQUENCE [LARGE SCALE GENOMIC DNA]</scope>
    <source>
        <strain evidence="1 2">RI</strain>
    </source>
</reference>
<reference evidence="1 2" key="3">
    <citation type="journal article" date="2016" name="Sci. Rep.">
        <title>Genome-wide diversity and gene expression profiling of Babesia microti isolates identify polymorphic genes that mediate host-pathogen interactions.</title>
        <authorList>
            <person name="Silva J.C."/>
            <person name="Cornillot E."/>
            <person name="McCracken C."/>
            <person name="Usmani-Brown S."/>
            <person name="Dwivedi A."/>
            <person name="Ifeonu O.O."/>
            <person name="Crabtree J."/>
            <person name="Gotia H.T."/>
            <person name="Virji A.Z."/>
            <person name="Reynes C."/>
            <person name="Colinge J."/>
            <person name="Kumar V."/>
            <person name="Lawres L."/>
            <person name="Pazzi J.E."/>
            <person name="Pablo J.V."/>
            <person name="Hung C."/>
            <person name="Brancato J."/>
            <person name="Kumari P."/>
            <person name="Orvis J."/>
            <person name="Tretina K."/>
            <person name="Chibucos M."/>
            <person name="Ott S."/>
            <person name="Sadzewicz L."/>
            <person name="Sengamalay N."/>
            <person name="Shetty A.C."/>
            <person name="Su Q."/>
            <person name="Tallon L."/>
            <person name="Fraser C.M."/>
            <person name="Frutos R."/>
            <person name="Molina D.M."/>
            <person name="Krause P.J."/>
            <person name="Ben Mamoun C."/>
        </authorList>
    </citation>
    <scope>NUCLEOTIDE SEQUENCE [LARGE SCALE GENOMIC DNA]</scope>
    <source>
        <strain evidence="1 2">RI</strain>
    </source>
</reference>
<dbReference type="EMBL" id="LN871599">
    <property type="protein sequence ID" value="SIO73629.1"/>
    <property type="molecule type" value="Genomic_DNA"/>
</dbReference>
<dbReference type="OrthoDB" id="26525at2759"/>
<dbReference type="KEGG" id="bmic:BmR1_04g06133"/>
<evidence type="ECO:0000313" key="1">
    <source>
        <dbReference type="EMBL" id="SIO73629.1"/>
    </source>
</evidence>
<dbReference type="InterPro" id="IPR011992">
    <property type="entry name" value="EF-hand-dom_pair"/>
</dbReference>
<organism evidence="1 2">
    <name type="scientific">Babesia microti (strain RI)</name>
    <dbReference type="NCBI Taxonomy" id="1133968"/>
    <lineage>
        <taxon>Eukaryota</taxon>
        <taxon>Sar</taxon>
        <taxon>Alveolata</taxon>
        <taxon>Apicomplexa</taxon>
        <taxon>Aconoidasida</taxon>
        <taxon>Piroplasmida</taxon>
        <taxon>Babesiidae</taxon>
        <taxon>Babesia</taxon>
    </lineage>
</organism>
<proteinExistence type="predicted"/>
<dbReference type="Gene3D" id="1.10.238.10">
    <property type="entry name" value="EF-hand"/>
    <property type="match status" value="1"/>
</dbReference>